<gene>
    <name evidence="2" type="ORF">HZF10_00130</name>
</gene>
<proteinExistence type="predicted"/>
<comment type="caution">
    <text evidence="2">The sequence shown here is derived from an EMBL/GenBank/DDBJ whole genome shotgun (WGS) entry which is preliminary data.</text>
</comment>
<feature type="chain" id="PRO_5030949511" description="Transporter" evidence="1">
    <location>
        <begin position="20"/>
        <end position="278"/>
    </location>
</feature>
<evidence type="ECO:0008006" key="4">
    <source>
        <dbReference type="Google" id="ProtNLM"/>
    </source>
</evidence>
<keyword evidence="3" id="KW-1185">Reference proteome</keyword>
<evidence type="ECO:0000256" key="1">
    <source>
        <dbReference type="SAM" id="SignalP"/>
    </source>
</evidence>
<organism evidence="2 3">
    <name type="scientific">Flavobacterium agri</name>
    <dbReference type="NCBI Taxonomy" id="2743471"/>
    <lineage>
        <taxon>Bacteria</taxon>
        <taxon>Pseudomonadati</taxon>
        <taxon>Bacteroidota</taxon>
        <taxon>Flavobacteriia</taxon>
        <taxon>Flavobacteriales</taxon>
        <taxon>Flavobacteriaceae</taxon>
        <taxon>Flavobacterium</taxon>
    </lineage>
</organism>
<keyword evidence="1" id="KW-0732">Signal</keyword>
<dbReference type="EMBL" id="JACBJI010000001">
    <property type="protein sequence ID" value="NYA69307.1"/>
    <property type="molecule type" value="Genomic_DNA"/>
</dbReference>
<sequence length="278" mass="30597">MKQFYFFLISALMSGSLSAQMSSRSFVPFSPVNAGGGPRFVGATQFDATGLPTFGLYGIGNTNTETFNEINASGKLSGYIRPFKGTIKGIPAFVDINFGFNVNASNTDSLAVSTILFPDVGKNSFSASTTLNFVFGNKPNYYLVGPFYEFANKTIKGRNEDSTRNFYTLNNSFGLNLQYLFVEGNDKVSFAISPYLAFLDVPNPGKEDYKYLLTGDEDSPLATSVNSWGAKVTFQYNYFQIFADFRTVKGSEEELPVSGFKGFHPNIGIVFNAEIFEK</sequence>
<name>A0A7Y8XYX0_9FLAO</name>
<dbReference type="Proteomes" id="UP000535020">
    <property type="component" value="Unassembled WGS sequence"/>
</dbReference>
<protein>
    <recommendedName>
        <fullName evidence="4">Transporter</fullName>
    </recommendedName>
</protein>
<evidence type="ECO:0000313" key="3">
    <source>
        <dbReference type="Proteomes" id="UP000535020"/>
    </source>
</evidence>
<evidence type="ECO:0000313" key="2">
    <source>
        <dbReference type="EMBL" id="NYA69307.1"/>
    </source>
</evidence>
<reference evidence="2 3" key="1">
    <citation type="submission" date="2020-07" db="EMBL/GenBank/DDBJ databases">
        <authorList>
            <person name="Sun Q."/>
        </authorList>
    </citation>
    <scope>NUCLEOTIDE SEQUENCE [LARGE SCALE GENOMIC DNA]</scope>
    <source>
        <strain evidence="2 3">MAH-1</strain>
    </source>
</reference>
<dbReference type="AlphaFoldDB" id="A0A7Y8XYX0"/>
<dbReference type="RefSeq" id="WP_176004131.1">
    <property type="nucleotide sequence ID" value="NZ_JABWMI010000001.1"/>
</dbReference>
<feature type="signal peptide" evidence="1">
    <location>
        <begin position="1"/>
        <end position="19"/>
    </location>
</feature>
<accession>A0A7Y8XYX0</accession>